<reference evidence="1 2" key="1">
    <citation type="journal article" date="2013" name="PLoS ONE">
        <title>Predicting the Proteins of Angomonas deanei, Strigomonas culicis and Their Respective Endosymbionts Reveals New Aspects of the Trypanosomatidae Family.</title>
        <authorList>
            <person name="Motta M.C."/>
            <person name="Martins A.C."/>
            <person name="de Souza S.S."/>
            <person name="Catta-Preta C.M."/>
            <person name="Silva R."/>
            <person name="Klein C.C."/>
            <person name="de Almeida L.G."/>
            <person name="de Lima Cunha O."/>
            <person name="Ciapina L.P."/>
            <person name="Brocchi M."/>
            <person name="Colabardini A.C."/>
            <person name="de Araujo Lima B."/>
            <person name="Machado C.R."/>
            <person name="de Almeida Soares C.M."/>
            <person name="Probst C.M."/>
            <person name="de Menezes C.B."/>
            <person name="Thompson C.E."/>
            <person name="Bartholomeu D.C."/>
            <person name="Gradia D.F."/>
            <person name="Pavoni D.P."/>
            <person name="Grisard E.C."/>
            <person name="Fantinatti-Garboggini F."/>
            <person name="Marchini F.K."/>
            <person name="Rodrigues-Luiz G.F."/>
            <person name="Wagner G."/>
            <person name="Goldman G.H."/>
            <person name="Fietto J.L."/>
            <person name="Elias M.C."/>
            <person name="Goldman M.H."/>
            <person name="Sagot M.F."/>
            <person name="Pereira M."/>
            <person name="Stoco P.H."/>
            <person name="de Mendonca-Neto R.P."/>
            <person name="Teixeira S.M."/>
            <person name="Maciel T.E."/>
            <person name="de Oliveira Mendes T.A."/>
            <person name="Urmenyi T.P."/>
            <person name="de Souza W."/>
            <person name="Schenkman S."/>
            <person name="de Vasconcelos A.T."/>
        </authorList>
    </citation>
    <scope>NUCLEOTIDE SEQUENCE [LARGE SCALE GENOMIC DNA]</scope>
</reference>
<dbReference type="EMBL" id="ATMH01004917">
    <property type="protein sequence ID" value="EPY28715.1"/>
    <property type="molecule type" value="Genomic_DNA"/>
</dbReference>
<gene>
    <name evidence="1" type="ORF">STCU_04917</name>
</gene>
<feature type="non-terminal residue" evidence="1">
    <location>
        <position position="379"/>
    </location>
</feature>
<comment type="caution">
    <text evidence="1">The sequence shown here is derived from an EMBL/GenBank/DDBJ whole genome shotgun (WGS) entry which is preliminary data.</text>
</comment>
<dbReference type="AlphaFoldDB" id="S9VYG4"/>
<name>S9VYG4_9TRYP</name>
<evidence type="ECO:0000313" key="1">
    <source>
        <dbReference type="EMBL" id="EPY28715.1"/>
    </source>
</evidence>
<dbReference type="OrthoDB" id="271685at2759"/>
<organism evidence="1 2">
    <name type="scientific">Strigomonas culicis</name>
    <dbReference type="NCBI Taxonomy" id="28005"/>
    <lineage>
        <taxon>Eukaryota</taxon>
        <taxon>Discoba</taxon>
        <taxon>Euglenozoa</taxon>
        <taxon>Kinetoplastea</taxon>
        <taxon>Metakinetoplastina</taxon>
        <taxon>Trypanosomatida</taxon>
        <taxon>Trypanosomatidae</taxon>
        <taxon>Strigomonadinae</taxon>
        <taxon>Strigomonas</taxon>
    </lineage>
</organism>
<dbReference type="Proteomes" id="UP000015354">
    <property type="component" value="Unassembled WGS sequence"/>
</dbReference>
<sequence length="379" mass="43696">MERNIRADNYFGQKNKWRRKIKVTEVHALTTENRVPVNTIGFRPVDLLQLEFMGEERSMASGEIPPAGPLLHPTSDLSPYDRRLYAIGNENFIRDPFGLTDLYNSLRDLFTGISQDRQGVMAAAAAEGNSVEEPPFATICSPRGKKGERVTGKRVSFILRCRNEREFRRLWYVVQTVLGYDKLTVRPYRGLPPYDPRNGVTFSHIPMTMWHEFKALDGSVFYNFTCGDVVGPTSDNSYEVQRLLTNVCMFITHDMVYFMRNSGNIPRWIRLQEVRMVQYNITARDPFIAFLCDRPAPDTIFIPRKTEETFDSRDVLIGLDFKPELQVIRARHVLHDSCMASLAVRRVFAIDETFDHNVQAYVDRRRKAGTPLCLVARDQ</sequence>
<proteinExistence type="predicted"/>
<evidence type="ECO:0000313" key="2">
    <source>
        <dbReference type="Proteomes" id="UP000015354"/>
    </source>
</evidence>
<keyword evidence="2" id="KW-1185">Reference proteome</keyword>
<accession>S9VYG4</accession>
<protein>
    <submittedName>
        <fullName evidence="1">Uncharacterized protein</fullName>
    </submittedName>
</protein>